<protein>
    <submittedName>
        <fullName evidence="1">Uncharacterized protein</fullName>
    </submittedName>
</protein>
<gene>
    <name evidence="1" type="ORF">MNBD_CPR01-139</name>
</gene>
<sequence length="59" mass="6419">FGYDVTVPTTKCGNAYFGNIIATSTYSIDISKSGYTNTTFSNVDVSKDTPETFYTAVFP</sequence>
<dbReference type="AlphaFoldDB" id="A0A3B0VNN0"/>
<name>A0A3B0VNN0_9ZZZZ</name>
<reference evidence="1" key="1">
    <citation type="submission" date="2018-06" db="EMBL/GenBank/DDBJ databases">
        <authorList>
            <person name="Zhirakovskaya E."/>
        </authorList>
    </citation>
    <scope>NUCLEOTIDE SEQUENCE</scope>
</reference>
<feature type="non-terminal residue" evidence="1">
    <location>
        <position position="1"/>
    </location>
</feature>
<evidence type="ECO:0000313" key="1">
    <source>
        <dbReference type="EMBL" id="VAW33244.1"/>
    </source>
</evidence>
<accession>A0A3B0VNN0</accession>
<organism evidence="1">
    <name type="scientific">hydrothermal vent metagenome</name>
    <dbReference type="NCBI Taxonomy" id="652676"/>
    <lineage>
        <taxon>unclassified sequences</taxon>
        <taxon>metagenomes</taxon>
        <taxon>ecological metagenomes</taxon>
    </lineage>
</organism>
<dbReference type="EMBL" id="UOEV01000090">
    <property type="protein sequence ID" value="VAW33244.1"/>
    <property type="molecule type" value="Genomic_DNA"/>
</dbReference>
<proteinExistence type="predicted"/>